<organism evidence="2 3">
    <name type="scientific">Streptomyces chisholmiae</name>
    <dbReference type="NCBI Taxonomy" id="3075540"/>
    <lineage>
        <taxon>Bacteria</taxon>
        <taxon>Bacillati</taxon>
        <taxon>Actinomycetota</taxon>
        <taxon>Actinomycetes</taxon>
        <taxon>Kitasatosporales</taxon>
        <taxon>Streptomycetaceae</taxon>
        <taxon>Streptomyces</taxon>
    </lineage>
</organism>
<dbReference type="RefSeq" id="WP_311666469.1">
    <property type="nucleotide sequence ID" value="NZ_JAVREO010000004.1"/>
</dbReference>
<dbReference type="InterPro" id="IPR029068">
    <property type="entry name" value="Glyas_Bleomycin-R_OHBP_Dase"/>
</dbReference>
<dbReference type="CDD" id="cd06588">
    <property type="entry name" value="PhnB_like"/>
    <property type="match status" value="1"/>
</dbReference>
<proteinExistence type="predicted"/>
<dbReference type="SUPFAM" id="SSF54593">
    <property type="entry name" value="Glyoxalase/Bleomycin resistance protein/Dihydroxybiphenyl dioxygenase"/>
    <property type="match status" value="1"/>
</dbReference>
<dbReference type="Proteomes" id="UP001183410">
    <property type="component" value="Unassembled WGS sequence"/>
</dbReference>
<dbReference type="EMBL" id="JAVREO010000004">
    <property type="protein sequence ID" value="MDT0266452.1"/>
    <property type="molecule type" value="Genomic_DNA"/>
</dbReference>
<feature type="domain" description="PhnB-like" evidence="1">
    <location>
        <begin position="2"/>
        <end position="117"/>
    </location>
</feature>
<dbReference type="PANTHER" id="PTHR33990">
    <property type="entry name" value="PROTEIN YJDN-RELATED"/>
    <property type="match status" value="1"/>
</dbReference>
<evidence type="ECO:0000313" key="3">
    <source>
        <dbReference type="Proteomes" id="UP001183410"/>
    </source>
</evidence>
<evidence type="ECO:0000259" key="1">
    <source>
        <dbReference type="Pfam" id="PF06983"/>
    </source>
</evidence>
<dbReference type="InterPro" id="IPR028973">
    <property type="entry name" value="PhnB-like"/>
</dbReference>
<protein>
    <submittedName>
        <fullName evidence="2">VOC family protein</fullName>
    </submittedName>
</protein>
<accession>A0ABU2JNH6</accession>
<gene>
    <name evidence="2" type="ORF">RM844_09095</name>
</gene>
<sequence length="157" mass="17336">MQKIITHLWFDNQAEEAAAFYTSVFDDSRVLEVQRYSAVGPGEAGSVMTVEFELNGQRFIALNGGPGFPFTEAISLYVDCVDQAEVDRYWALLTADGGQEVQCGWLKDRFGLSWQVVPRELIELTADPDREKAARVTQAMLGMVKIDVEALRAAAAG</sequence>
<reference evidence="3" key="1">
    <citation type="submission" date="2023-07" db="EMBL/GenBank/DDBJ databases">
        <title>30 novel species of actinomycetes from the DSMZ collection.</title>
        <authorList>
            <person name="Nouioui I."/>
        </authorList>
    </citation>
    <scope>NUCLEOTIDE SEQUENCE [LARGE SCALE GENOMIC DNA]</scope>
    <source>
        <strain evidence="3">DSM 44915</strain>
    </source>
</reference>
<name>A0ABU2JNH6_9ACTN</name>
<evidence type="ECO:0000313" key="2">
    <source>
        <dbReference type="EMBL" id="MDT0266452.1"/>
    </source>
</evidence>
<dbReference type="Gene3D" id="3.10.180.10">
    <property type="entry name" value="2,3-Dihydroxybiphenyl 1,2-Dioxygenase, domain 1"/>
    <property type="match status" value="1"/>
</dbReference>
<comment type="caution">
    <text evidence="2">The sequence shown here is derived from an EMBL/GenBank/DDBJ whole genome shotgun (WGS) entry which is preliminary data.</text>
</comment>
<dbReference type="PIRSF" id="PIRSF021700">
    <property type="entry name" value="3_dmu_93_MTrfase"/>
    <property type="match status" value="1"/>
</dbReference>
<dbReference type="Pfam" id="PF06983">
    <property type="entry name" value="3-dmu-9_3-mt"/>
    <property type="match status" value="1"/>
</dbReference>
<keyword evidence="3" id="KW-1185">Reference proteome</keyword>
<dbReference type="PANTHER" id="PTHR33990:SF2">
    <property type="entry name" value="PHNB-LIKE DOMAIN-CONTAINING PROTEIN"/>
    <property type="match status" value="1"/>
</dbReference>
<dbReference type="InterPro" id="IPR009725">
    <property type="entry name" value="3_dmu_93_MTrfase"/>
</dbReference>